<organism evidence="2 3">
    <name type="scientific">Mycobacterium sherrisii</name>
    <dbReference type="NCBI Taxonomy" id="243061"/>
    <lineage>
        <taxon>Bacteria</taxon>
        <taxon>Bacillati</taxon>
        <taxon>Actinomycetota</taxon>
        <taxon>Actinomycetes</taxon>
        <taxon>Mycobacteriales</taxon>
        <taxon>Mycobacteriaceae</taxon>
        <taxon>Mycobacterium</taxon>
        <taxon>Mycobacterium simiae complex</taxon>
    </lineage>
</organism>
<gene>
    <name evidence="2" type="ORF">BHQ21_25900</name>
</gene>
<reference evidence="3" key="1">
    <citation type="submission" date="2016-09" db="EMBL/GenBank/DDBJ databases">
        <authorList>
            <person name="Greninger A.L."/>
            <person name="Jerome K.R."/>
            <person name="Mcnair B."/>
            <person name="Wallis C."/>
            <person name="Fang F."/>
        </authorList>
    </citation>
    <scope>NUCLEOTIDE SEQUENCE [LARGE SCALE GENOMIC DNA]</scope>
    <source>
        <strain evidence="3">BC1_M4</strain>
    </source>
</reference>
<dbReference type="STRING" id="243061.AWC25_00990"/>
<feature type="transmembrane region" description="Helical" evidence="1">
    <location>
        <begin position="118"/>
        <end position="137"/>
    </location>
</feature>
<evidence type="ECO:0000313" key="2">
    <source>
        <dbReference type="EMBL" id="ODQ98391.1"/>
    </source>
</evidence>
<feature type="transmembrane region" description="Helical" evidence="1">
    <location>
        <begin position="60"/>
        <end position="83"/>
    </location>
</feature>
<dbReference type="EMBL" id="MIHC01000097">
    <property type="protein sequence ID" value="ODQ98391.1"/>
    <property type="molecule type" value="Genomic_DNA"/>
</dbReference>
<protein>
    <recommendedName>
        <fullName evidence="4">DoxX family protein</fullName>
    </recommendedName>
</protein>
<dbReference type="RefSeq" id="WP_069403112.1">
    <property type="nucleotide sequence ID" value="NZ_JBKFED010000083.1"/>
</dbReference>
<comment type="caution">
    <text evidence="2">The sequence shown here is derived from an EMBL/GenBank/DDBJ whole genome shotgun (WGS) entry which is preliminary data.</text>
</comment>
<evidence type="ECO:0008006" key="4">
    <source>
        <dbReference type="Google" id="ProtNLM"/>
    </source>
</evidence>
<keyword evidence="1" id="KW-0812">Transmembrane</keyword>
<dbReference type="AlphaFoldDB" id="A0A1E3S8J3"/>
<dbReference type="Proteomes" id="UP000094224">
    <property type="component" value="Unassembled WGS sequence"/>
</dbReference>
<accession>A0A1E3S8J3</accession>
<sequence length="169" mass="18014">MKVPANPASLVASVFFGATRVALGGLWIHEGIFKYTAHFGRADILLVVDSAKSNSRVPEYFTIFLGPVLGRLPGLFGVAIPLLETALGVALVLGVLSLPAALASLLTLMTYWSSDQLIAQYPIMGVLSAVVITWSAWAARLSTTTLIVAALNRRQIGAQLLSGPLRRWA</sequence>
<keyword evidence="1" id="KW-0472">Membrane</keyword>
<proteinExistence type="predicted"/>
<keyword evidence="1" id="KW-1133">Transmembrane helix</keyword>
<feature type="transmembrane region" description="Helical" evidence="1">
    <location>
        <begin position="90"/>
        <end position="112"/>
    </location>
</feature>
<evidence type="ECO:0000313" key="3">
    <source>
        <dbReference type="Proteomes" id="UP000094224"/>
    </source>
</evidence>
<keyword evidence="3" id="KW-1185">Reference proteome</keyword>
<name>A0A1E3S8J3_9MYCO</name>
<evidence type="ECO:0000256" key="1">
    <source>
        <dbReference type="SAM" id="Phobius"/>
    </source>
</evidence>